<protein>
    <submittedName>
        <fullName evidence="2">Uncharacterized protein</fullName>
    </submittedName>
</protein>
<dbReference type="AlphaFoldDB" id="A0A372G649"/>
<proteinExistence type="predicted"/>
<feature type="compositionally biased region" description="Gly residues" evidence="1">
    <location>
        <begin position="144"/>
        <end position="153"/>
    </location>
</feature>
<sequence length="702" mass="74239">MRRAGGVMGADADRPPVGPPAAPLITCATCAGAGAVTEVCGCTGGGNRLLVGWRDEVGRAYRDCRLCGGAGSVAHDCVDCGRTGRWRAQLVLTVADLDTGAVASANVVPGSVEPTVADRGGWCLDLTALLREQRAVVEADGEVGADGGVGADGEVGAAEPPDGDPLRERNRPWEAASLVVPLHRRWRPGLPQQRLRELEAQAIARHVHRPWWLLLIRSAAPPAEQPDARLARLCELADLLRLDLVVEARRHRRGAPTWHVRYEVPGSQLPAQTPAHWPDLRTAVAATTVADALFGLGERGSAAPAYTMVPGGGERTVRHDVDLARLGGLVLADLGGAPGAQAVWRDGRWWHLRLAVDGSTVVLTERDTGQVARRPIDLLRRVAEPPAPSWQGVPVPHEPCPDCVPGGGLVSCYCRVDGGPAEPGCRICGGAGFAPVTGGCPGCRGSRRRHAALTVTVTDLVDRAEHELWLPGDGPDVPSGHRLDGPYRLADQATRFGVRPEHLTDADGGRTLDAALRDGLVLVGGPDPERRFVSSAAAGRPGARLIVVARRPDVPPLADLVRLARALSLTLRVGVCDERPDGMALRWSVSLVRCGTARARPMQLTVEAAIDFCLRFLDNAVRDAVPDDPAVPIPVPQAPARARPPDPVPGILALAEHHAGTEVSVEFGRDGCRVDLLVPEGWRLIARAASFGDALRGLGLVS</sequence>
<dbReference type="EMBL" id="QVFU01000001">
    <property type="protein sequence ID" value="RFS48180.1"/>
    <property type="molecule type" value="Genomic_DNA"/>
</dbReference>
<keyword evidence="3" id="KW-1185">Reference proteome</keyword>
<evidence type="ECO:0000256" key="1">
    <source>
        <dbReference type="SAM" id="MobiDB-lite"/>
    </source>
</evidence>
<reference evidence="2 3" key="1">
    <citation type="submission" date="2018-08" db="EMBL/GenBank/DDBJ databases">
        <title>Verrucosispora craniellae sp. nov., isolated from a marine sponge in the South China Sea.</title>
        <authorList>
            <person name="Li L."/>
            <person name="Lin H.W."/>
        </authorList>
    </citation>
    <scope>NUCLEOTIDE SEQUENCE [LARGE SCALE GENOMIC DNA]</scope>
    <source>
        <strain evidence="2 3">LHW63014</strain>
    </source>
</reference>
<dbReference type="Proteomes" id="UP000262621">
    <property type="component" value="Unassembled WGS sequence"/>
</dbReference>
<feature type="region of interest" description="Disordered" evidence="1">
    <location>
        <begin position="143"/>
        <end position="169"/>
    </location>
</feature>
<evidence type="ECO:0000313" key="2">
    <source>
        <dbReference type="EMBL" id="RFS48180.1"/>
    </source>
</evidence>
<evidence type="ECO:0000313" key="3">
    <source>
        <dbReference type="Proteomes" id="UP000262621"/>
    </source>
</evidence>
<name>A0A372G649_9ACTN</name>
<comment type="caution">
    <text evidence="2">The sequence shown here is derived from an EMBL/GenBank/DDBJ whole genome shotgun (WGS) entry which is preliminary data.</text>
</comment>
<organism evidence="2 3">
    <name type="scientific">Micromonospora craniellae</name>
    <dbReference type="NCBI Taxonomy" id="2294034"/>
    <lineage>
        <taxon>Bacteria</taxon>
        <taxon>Bacillati</taxon>
        <taxon>Actinomycetota</taxon>
        <taxon>Actinomycetes</taxon>
        <taxon>Micromonosporales</taxon>
        <taxon>Micromonosporaceae</taxon>
        <taxon>Micromonospora</taxon>
    </lineage>
</organism>
<accession>A0A372G649</accession>
<gene>
    <name evidence="2" type="ORF">D0Q02_01460</name>
</gene>